<protein>
    <submittedName>
        <fullName evidence="1">Uncharacterized protein</fullName>
    </submittedName>
</protein>
<evidence type="ECO:0000313" key="1">
    <source>
        <dbReference type="EMBL" id="KAJ8629948.1"/>
    </source>
</evidence>
<dbReference type="Proteomes" id="UP001234297">
    <property type="component" value="Chromosome 7"/>
</dbReference>
<organism evidence="1 2">
    <name type="scientific">Persea americana</name>
    <name type="common">Avocado</name>
    <dbReference type="NCBI Taxonomy" id="3435"/>
    <lineage>
        <taxon>Eukaryota</taxon>
        <taxon>Viridiplantae</taxon>
        <taxon>Streptophyta</taxon>
        <taxon>Embryophyta</taxon>
        <taxon>Tracheophyta</taxon>
        <taxon>Spermatophyta</taxon>
        <taxon>Magnoliopsida</taxon>
        <taxon>Magnoliidae</taxon>
        <taxon>Laurales</taxon>
        <taxon>Lauraceae</taxon>
        <taxon>Persea</taxon>
    </lineage>
</organism>
<accession>A0ACC2L9H2</accession>
<gene>
    <name evidence="1" type="ORF">MRB53_023271</name>
</gene>
<evidence type="ECO:0000313" key="2">
    <source>
        <dbReference type="Proteomes" id="UP001234297"/>
    </source>
</evidence>
<sequence>MNTPNPPLHMHLRVDNPMFGLVPGTTERLIRNRFSLSLTFKSGWVQHDSVFIQSQGILMIMVRYKDEDMTTLKGIMRSFQLSWAHRRQ</sequence>
<proteinExistence type="predicted"/>
<dbReference type="EMBL" id="CM056815">
    <property type="protein sequence ID" value="KAJ8629948.1"/>
    <property type="molecule type" value="Genomic_DNA"/>
</dbReference>
<reference evidence="1 2" key="1">
    <citation type="journal article" date="2022" name="Hortic Res">
        <title>A haplotype resolved chromosomal level avocado genome allows analysis of novel avocado genes.</title>
        <authorList>
            <person name="Nath O."/>
            <person name="Fletcher S.J."/>
            <person name="Hayward A."/>
            <person name="Shaw L.M."/>
            <person name="Masouleh A.K."/>
            <person name="Furtado A."/>
            <person name="Henry R.J."/>
            <person name="Mitter N."/>
        </authorList>
    </citation>
    <scope>NUCLEOTIDE SEQUENCE [LARGE SCALE GENOMIC DNA]</scope>
    <source>
        <strain evidence="2">cv. Hass</strain>
    </source>
</reference>
<comment type="caution">
    <text evidence="1">The sequence shown here is derived from an EMBL/GenBank/DDBJ whole genome shotgun (WGS) entry which is preliminary data.</text>
</comment>
<name>A0ACC2L9H2_PERAE</name>
<keyword evidence="2" id="KW-1185">Reference proteome</keyword>